<protein>
    <submittedName>
        <fullName evidence="6">Macrolide export ATP-binding/permease protein MacB</fullName>
        <ecNumber evidence="6">3.6.3.-</ecNumber>
    </submittedName>
</protein>
<evidence type="ECO:0000256" key="1">
    <source>
        <dbReference type="ARBA" id="ARBA00005417"/>
    </source>
</evidence>
<dbReference type="GO" id="GO:0005524">
    <property type="term" value="F:ATP binding"/>
    <property type="evidence" value="ECO:0007669"/>
    <property type="project" value="UniProtKB-KW"/>
</dbReference>
<name>A0A2X3GUS6_9LIST</name>
<dbReference type="InterPro" id="IPR003593">
    <property type="entry name" value="AAA+_ATPase"/>
</dbReference>
<keyword evidence="2" id="KW-0813">Transport</keyword>
<dbReference type="Pfam" id="PF00005">
    <property type="entry name" value="ABC_tran"/>
    <property type="match status" value="1"/>
</dbReference>
<dbReference type="PANTHER" id="PTHR42798:SF2">
    <property type="entry name" value="ABC TRANSPORTER ATP-BINDING PROTEIN MG467-RELATED"/>
    <property type="match status" value="1"/>
</dbReference>
<dbReference type="FunFam" id="3.40.50.300:FF:000032">
    <property type="entry name" value="Export ABC transporter ATP-binding protein"/>
    <property type="match status" value="1"/>
</dbReference>
<dbReference type="PANTHER" id="PTHR42798">
    <property type="entry name" value="LIPOPROTEIN-RELEASING SYSTEM ATP-BINDING PROTEIN LOLD"/>
    <property type="match status" value="1"/>
</dbReference>
<evidence type="ECO:0000256" key="4">
    <source>
        <dbReference type="ARBA" id="ARBA00022840"/>
    </source>
</evidence>
<dbReference type="Proteomes" id="UP000250257">
    <property type="component" value="Unassembled WGS sequence"/>
</dbReference>
<dbReference type="SMART" id="SM00382">
    <property type="entry name" value="AAA"/>
    <property type="match status" value="1"/>
</dbReference>
<dbReference type="SUPFAM" id="SSF52540">
    <property type="entry name" value="P-loop containing nucleoside triphosphate hydrolases"/>
    <property type="match status" value="1"/>
</dbReference>
<evidence type="ECO:0000256" key="2">
    <source>
        <dbReference type="ARBA" id="ARBA00022448"/>
    </source>
</evidence>
<accession>A0A2X3GUS6</accession>
<dbReference type="GO" id="GO:0022857">
    <property type="term" value="F:transmembrane transporter activity"/>
    <property type="evidence" value="ECO:0007669"/>
    <property type="project" value="UniProtKB-ARBA"/>
</dbReference>
<evidence type="ECO:0000313" key="7">
    <source>
        <dbReference type="Proteomes" id="UP000250257"/>
    </source>
</evidence>
<dbReference type="CDD" id="cd03255">
    <property type="entry name" value="ABC_MJ0796_LolCDE_FtsE"/>
    <property type="match status" value="1"/>
</dbReference>
<dbReference type="GO" id="GO:0016887">
    <property type="term" value="F:ATP hydrolysis activity"/>
    <property type="evidence" value="ECO:0007669"/>
    <property type="project" value="InterPro"/>
</dbReference>
<dbReference type="Gene3D" id="3.40.50.300">
    <property type="entry name" value="P-loop containing nucleotide triphosphate hydrolases"/>
    <property type="match status" value="1"/>
</dbReference>
<organism evidence="6 7">
    <name type="scientific">Listeria fleischmannii subsp. fleischmannii</name>
    <dbReference type="NCBI Taxonomy" id="1671902"/>
    <lineage>
        <taxon>Bacteria</taxon>
        <taxon>Bacillati</taxon>
        <taxon>Bacillota</taxon>
        <taxon>Bacilli</taxon>
        <taxon>Bacillales</taxon>
        <taxon>Listeriaceae</taxon>
        <taxon>Listeria</taxon>
    </lineage>
</organism>
<dbReference type="EMBL" id="UAWT01000048">
    <property type="protein sequence ID" value="SQC72012.1"/>
    <property type="molecule type" value="Genomic_DNA"/>
</dbReference>
<dbReference type="InterPro" id="IPR017911">
    <property type="entry name" value="MacB-like_ATP-bd"/>
</dbReference>
<evidence type="ECO:0000256" key="3">
    <source>
        <dbReference type="ARBA" id="ARBA00022741"/>
    </source>
</evidence>
<dbReference type="EC" id="3.6.3.-" evidence="6"/>
<dbReference type="PROSITE" id="PS50893">
    <property type="entry name" value="ABC_TRANSPORTER_2"/>
    <property type="match status" value="1"/>
</dbReference>
<dbReference type="InterPro" id="IPR003439">
    <property type="entry name" value="ABC_transporter-like_ATP-bd"/>
</dbReference>
<dbReference type="InterPro" id="IPR027417">
    <property type="entry name" value="P-loop_NTPase"/>
</dbReference>
<evidence type="ECO:0000313" key="6">
    <source>
        <dbReference type="EMBL" id="SQC72012.1"/>
    </source>
</evidence>
<keyword evidence="3" id="KW-0547">Nucleotide-binding</keyword>
<dbReference type="InterPro" id="IPR017871">
    <property type="entry name" value="ABC_transporter-like_CS"/>
</dbReference>
<dbReference type="PROSITE" id="PS00211">
    <property type="entry name" value="ABC_TRANSPORTER_1"/>
    <property type="match status" value="1"/>
</dbReference>
<sequence length="231" mass="25326">MLKFKEVEKTYYVGEQKVEALKKVSFEIKKGQLTVILGPSGSGKSTLLNLLGGMDRVTSGKILLDGEDITDYNDKALSNYRKDQVGFVFQFYNLIPNLTALENVGIAAQLTGKSNHSLNFIERVGLGERKNNFPSQLSGGEMQRVAIARALAKEPSLLLCDEPTGALDSETGKSILELIRHSASDKQTAVVLVTHNAEVAHIADKVIRLHDGEIESITENETPLTVKEVSW</sequence>
<evidence type="ECO:0000259" key="5">
    <source>
        <dbReference type="PROSITE" id="PS50893"/>
    </source>
</evidence>
<comment type="similarity">
    <text evidence="1">Belongs to the ABC transporter superfamily.</text>
</comment>
<dbReference type="GO" id="GO:0098796">
    <property type="term" value="C:membrane protein complex"/>
    <property type="evidence" value="ECO:0007669"/>
    <property type="project" value="UniProtKB-ARBA"/>
</dbReference>
<keyword evidence="4 6" id="KW-0067">ATP-binding</keyword>
<gene>
    <name evidence="6" type="primary">macB_8</name>
    <name evidence="6" type="ORF">NCTC13940_02725</name>
</gene>
<reference evidence="6 7" key="1">
    <citation type="submission" date="2018-06" db="EMBL/GenBank/DDBJ databases">
        <authorList>
            <consortium name="Pathogen Informatics"/>
            <person name="Doyle S."/>
        </authorList>
    </citation>
    <scope>NUCLEOTIDE SEQUENCE [LARGE SCALE GENOMIC DNA]</scope>
    <source>
        <strain evidence="6 7">NCTC13940</strain>
    </source>
</reference>
<dbReference type="STRING" id="1214117.LFLEISCH_09649"/>
<proteinExistence type="inferred from homology"/>
<dbReference type="AlphaFoldDB" id="A0A2X3GUS6"/>
<feature type="domain" description="ABC transporter" evidence="5">
    <location>
        <begin position="2"/>
        <end position="229"/>
    </location>
</feature>
<keyword evidence="6" id="KW-0378">Hydrolase</keyword>